<name>A0AAW2WZD9_9LAMI</name>
<protein>
    <submittedName>
        <fullName evidence="2">Uncharacterized protein</fullName>
    </submittedName>
</protein>
<organism evidence="2">
    <name type="scientific">Sesamum latifolium</name>
    <dbReference type="NCBI Taxonomy" id="2727402"/>
    <lineage>
        <taxon>Eukaryota</taxon>
        <taxon>Viridiplantae</taxon>
        <taxon>Streptophyta</taxon>
        <taxon>Embryophyta</taxon>
        <taxon>Tracheophyta</taxon>
        <taxon>Spermatophyta</taxon>
        <taxon>Magnoliopsida</taxon>
        <taxon>eudicotyledons</taxon>
        <taxon>Gunneridae</taxon>
        <taxon>Pentapetalae</taxon>
        <taxon>asterids</taxon>
        <taxon>lamiids</taxon>
        <taxon>Lamiales</taxon>
        <taxon>Pedaliaceae</taxon>
        <taxon>Sesamum</taxon>
    </lineage>
</organism>
<feature type="region of interest" description="Disordered" evidence="1">
    <location>
        <begin position="1"/>
        <end position="33"/>
    </location>
</feature>
<gene>
    <name evidence="2" type="ORF">Slati_1742500</name>
</gene>
<sequence>MNEKNVINSTAVGQSSTGGKIVNTTPSDGSNSASPNVIYLKSMLFSTLSAMVTEAMTIEQVSQMPQAIPDL</sequence>
<evidence type="ECO:0000256" key="1">
    <source>
        <dbReference type="SAM" id="MobiDB-lite"/>
    </source>
</evidence>
<accession>A0AAW2WZD9</accession>
<comment type="caution">
    <text evidence="2">The sequence shown here is derived from an EMBL/GenBank/DDBJ whole genome shotgun (WGS) entry which is preliminary data.</text>
</comment>
<reference evidence="2" key="2">
    <citation type="journal article" date="2024" name="Plant">
        <title>Genomic evolution and insights into agronomic trait innovations of Sesamum species.</title>
        <authorList>
            <person name="Miao H."/>
            <person name="Wang L."/>
            <person name="Qu L."/>
            <person name="Liu H."/>
            <person name="Sun Y."/>
            <person name="Le M."/>
            <person name="Wang Q."/>
            <person name="Wei S."/>
            <person name="Zheng Y."/>
            <person name="Lin W."/>
            <person name="Duan Y."/>
            <person name="Cao H."/>
            <person name="Xiong S."/>
            <person name="Wang X."/>
            <person name="Wei L."/>
            <person name="Li C."/>
            <person name="Ma Q."/>
            <person name="Ju M."/>
            <person name="Zhao R."/>
            <person name="Li G."/>
            <person name="Mu C."/>
            <person name="Tian Q."/>
            <person name="Mei H."/>
            <person name="Zhang T."/>
            <person name="Gao T."/>
            <person name="Zhang H."/>
        </authorList>
    </citation>
    <scope>NUCLEOTIDE SEQUENCE</scope>
    <source>
        <strain evidence="2">KEN1</strain>
    </source>
</reference>
<proteinExistence type="predicted"/>
<dbReference type="EMBL" id="JACGWN010000006">
    <property type="protein sequence ID" value="KAL0446146.1"/>
    <property type="molecule type" value="Genomic_DNA"/>
</dbReference>
<dbReference type="AlphaFoldDB" id="A0AAW2WZD9"/>
<evidence type="ECO:0000313" key="2">
    <source>
        <dbReference type="EMBL" id="KAL0446146.1"/>
    </source>
</evidence>
<reference evidence="2" key="1">
    <citation type="submission" date="2020-06" db="EMBL/GenBank/DDBJ databases">
        <authorList>
            <person name="Li T."/>
            <person name="Hu X."/>
            <person name="Zhang T."/>
            <person name="Song X."/>
            <person name="Zhang H."/>
            <person name="Dai N."/>
            <person name="Sheng W."/>
            <person name="Hou X."/>
            <person name="Wei L."/>
        </authorList>
    </citation>
    <scope>NUCLEOTIDE SEQUENCE</scope>
    <source>
        <strain evidence="2">KEN1</strain>
        <tissue evidence="2">Leaf</tissue>
    </source>
</reference>